<evidence type="ECO:0000313" key="3">
    <source>
        <dbReference type="Proteomes" id="UP000289738"/>
    </source>
</evidence>
<dbReference type="InterPro" id="IPR003871">
    <property type="entry name" value="RFA1B/D_OB_1st"/>
</dbReference>
<sequence length="98" mass="11264">MYASVGKDLISVFESLISERAVYVFTYFGVSNNCELYRTTSYHFRLFFQKRTTILPSFCDTIPLYGIKLVPFRKIMGYSPQHPFLVDVAGVMTDVEGE</sequence>
<gene>
    <name evidence="2" type="ORF">Ahy_A07g036224</name>
</gene>
<dbReference type="AlphaFoldDB" id="A0A445CFI2"/>
<organism evidence="2 3">
    <name type="scientific">Arachis hypogaea</name>
    <name type="common">Peanut</name>
    <dbReference type="NCBI Taxonomy" id="3818"/>
    <lineage>
        <taxon>Eukaryota</taxon>
        <taxon>Viridiplantae</taxon>
        <taxon>Streptophyta</taxon>
        <taxon>Embryophyta</taxon>
        <taxon>Tracheophyta</taxon>
        <taxon>Spermatophyta</taxon>
        <taxon>Magnoliopsida</taxon>
        <taxon>eudicotyledons</taxon>
        <taxon>Gunneridae</taxon>
        <taxon>Pentapetalae</taxon>
        <taxon>rosids</taxon>
        <taxon>fabids</taxon>
        <taxon>Fabales</taxon>
        <taxon>Fabaceae</taxon>
        <taxon>Papilionoideae</taxon>
        <taxon>50 kb inversion clade</taxon>
        <taxon>dalbergioids sensu lato</taxon>
        <taxon>Dalbergieae</taxon>
        <taxon>Pterocarpus clade</taxon>
        <taxon>Arachis</taxon>
    </lineage>
</organism>
<protein>
    <recommendedName>
        <fullName evidence="1">Replication protein A 70 kDa DNA-binding subunit B/D first OB fold domain-containing protein</fullName>
    </recommendedName>
</protein>
<dbReference type="Proteomes" id="UP000289738">
    <property type="component" value="Chromosome A07"/>
</dbReference>
<comment type="caution">
    <text evidence="2">The sequence shown here is derived from an EMBL/GenBank/DDBJ whole genome shotgun (WGS) entry which is preliminary data.</text>
</comment>
<evidence type="ECO:0000313" key="2">
    <source>
        <dbReference type="EMBL" id="RYR49689.1"/>
    </source>
</evidence>
<proteinExistence type="predicted"/>
<reference evidence="2 3" key="1">
    <citation type="submission" date="2019-01" db="EMBL/GenBank/DDBJ databases">
        <title>Sequencing of cultivated peanut Arachis hypogaea provides insights into genome evolution and oil improvement.</title>
        <authorList>
            <person name="Chen X."/>
        </authorList>
    </citation>
    <scope>NUCLEOTIDE SEQUENCE [LARGE SCALE GENOMIC DNA]</scope>
    <source>
        <strain evidence="3">cv. Fuhuasheng</strain>
        <tissue evidence="2">Leaves</tissue>
    </source>
</reference>
<dbReference type="InterPro" id="IPR012340">
    <property type="entry name" value="NA-bd_OB-fold"/>
</dbReference>
<dbReference type="Gene3D" id="2.40.50.140">
    <property type="entry name" value="Nucleic acid-binding proteins"/>
    <property type="match status" value="1"/>
</dbReference>
<name>A0A445CFI2_ARAHY</name>
<evidence type="ECO:0000259" key="1">
    <source>
        <dbReference type="Pfam" id="PF02721"/>
    </source>
</evidence>
<feature type="domain" description="Replication protein A 70 kDa DNA-binding subunit B/D first OB fold" evidence="1">
    <location>
        <begin position="1"/>
        <end position="56"/>
    </location>
</feature>
<keyword evidence="3" id="KW-1185">Reference proteome</keyword>
<dbReference type="Pfam" id="PF02721">
    <property type="entry name" value="DUF223"/>
    <property type="match status" value="1"/>
</dbReference>
<accession>A0A445CFI2</accession>
<dbReference type="EMBL" id="SDMP01000007">
    <property type="protein sequence ID" value="RYR49689.1"/>
    <property type="molecule type" value="Genomic_DNA"/>
</dbReference>